<protein>
    <submittedName>
        <fullName evidence="1">Cysteine proteinase</fullName>
    </submittedName>
</protein>
<evidence type="ECO:0000313" key="2">
    <source>
        <dbReference type="Proteomes" id="UP000814033"/>
    </source>
</evidence>
<proteinExistence type="predicted"/>
<reference evidence="1" key="1">
    <citation type="submission" date="2021-02" db="EMBL/GenBank/DDBJ databases">
        <authorList>
            <consortium name="DOE Joint Genome Institute"/>
            <person name="Ahrendt S."/>
            <person name="Looney B.P."/>
            <person name="Miyauchi S."/>
            <person name="Morin E."/>
            <person name="Drula E."/>
            <person name="Courty P.E."/>
            <person name="Chicoki N."/>
            <person name="Fauchery L."/>
            <person name="Kohler A."/>
            <person name="Kuo A."/>
            <person name="Labutti K."/>
            <person name="Pangilinan J."/>
            <person name="Lipzen A."/>
            <person name="Riley R."/>
            <person name="Andreopoulos W."/>
            <person name="He G."/>
            <person name="Johnson J."/>
            <person name="Barry K.W."/>
            <person name="Grigoriev I.V."/>
            <person name="Nagy L."/>
            <person name="Hibbett D."/>
            <person name="Henrissat B."/>
            <person name="Matheny P.B."/>
            <person name="Labbe J."/>
            <person name="Martin F."/>
        </authorList>
    </citation>
    <scope>NUCLEOTIDE SEQUENCE</scope>
    <source>
        <strain evidence="1">FP105234-sp</strain>
    </source>
</reference>
<comment type="caution">
    <text evidence="1">The sequence shown here is derived from an EMBL/GenBank/DDBJ whole genome shotgun (WGS) entry which is preliminary data.</text>
</comment>
<dbReference type="Proteomes" id="UP000814033">
    <property type="component" value="Unassembled WGS sequence"/>
</dbReference>
<accession>A0ACB8RQ18</accession>
<keyword evidence="2" id="KW-1185">Reference proteome</keyword>
<gene>
    <name evidence="1" type="ORF">FA95DRAFT_1583146</name>
</gene>
<sequence>MGSKKNKLKQMISPPTSSPPPPQSTDDAELMDDLLAQLDSRDQSVQKESAVVLEDMKLDQVVAQEERSGKSDSKSRFKARQAKKVAALAAQQSPVDEEADARLEREAKDEEKAINRICDDLGLDIYEISPDGHCLFAAIADQLTLLSLLPAAQSHYATVRHAAANYMLAHPDDFMPFLPSVTGEDGAGAGDGGLMRPDEYAHYCGTIRDTGVWGGEPEILALSRAFNVPIHVVQGAQPPVVVHDPSGEPKMDNLKEQKAVRISYHRRMYGLGEHYNSLRPRTGLHKITSPLKHMLS</sequence>
<name>A0ACB8RQ18_9AGAM</name>
<organism evidence="1 2">
    <name type="scientific">Auriscalpium vulgare</name>
    <dbReference type="NCBI Taxonomy" id="40419"/>
    <lineage>
        <taxon>Eukaryota</taxon>
        <taxon>Fungi</taxon>
        <taxon>Dikarya</taxon>
        <taxon>Basidiomycota</taxon>
        <taxon>Agaricomycotina</taxon>
        <taxon>Agaricomycetes</taxon>
        <taxon>Russulales</taxon>
        <taxon>Auriscalpiaceae</taxon>
        <taxon>Auriscalpium</taxon>
    </lineage>
</organism>
<evidence type="ECO:0000313" key="1">
    <source>
        <dbReference type="EMBL" id="KAI0046109.1"/>
    </source>
</evidence>
<reference evidence="1" key="2">
    <citation type="journal article" date="2022" name="New Phytol.">
        <title>Evolutionary transition to the ectomycorrhizal habit in the genomes of a hyperdiverse lineage of mushroom-forming fungi.</title>
        <authorList>
            <person name="Looney B."/>
            <person name="Miyauchi S."/>
            <person name="Morin E."/>
            <person name="Drula E."/>
            <person name="Courty P.E."/>
            <person name="Kohler A."/>
            <person name="Kuo A."/>
            <person name="LaButti K."/>
            <person name="Pangilinan J."/>
            <person name="Lipzen A."/>
            <person name="Riley R."/>
            <person name="Andreopoulos W."/>
            <person name="He G."/>
            <person name="Johnson J."/>
            <person name="Nolan M."/>
            <person name="Tritt A."/>
            <person name="Barry K.W."/>
            <person name="Grigoriev I.V."/>
            <person name="Nagy L.G."/>
            <person name="Hibbett D."/>
            <person name="Henrissat B."/>
            <person name="Matheny P.B."/>
            <person name="Labbe J."/>
            <person name="Martin F.M."/>
        </authorList>
    </citation>
    <scope>NUCLEOTIDE SEQUENCE</scope>
    <source>
        <strain evidence="1">FP105234-sp</strain>
    </source>
</reference>
<dbReference type="EMBL" id="MU275934">
    <property type="protein sequence ID" value="KAI0046109.1"/>
    <property type="molecule type" value="Genomic_DNA"/>
</dbReference>